<evidence type="ECO:0000256" key="4">
    <source>
        <dbReference type="ARBA" id="ARBA00022692"/>
    </source>
</evidence>
<protein>
    <submittedName>
        <fullName evidence="8">RpiR family transcriptional regulator</fullName>
    </submittedName>
</protein>
<feature type="transmembrane region" description="Helical" evidence="7">
    <location>
        <begin position="98"/>
        <end position="119"/>
    </location>
</feature>
<dbReference type="RefSeq" id="WP_058855129.1">
    <property type="nucleotide sequence ID" value="NZ_BMMH01000042.1"/>
</dbReference>
<keyword evidence="4 7" id="KW-0812">Transmembrane</keyword>
<feature type="transmembrane region" description="Helical" evidence="7">
    <location>
        <begin position="156"/>
        <end position="177"/>
    </location>
</feature>
<dbReference type="EMBL" id="BMMH01000042">
    <property type="protein sequence ID" value="GGL46129.1"/>
    <property type="molecule type" value="Genomic_DNA"/>
</dbReference>
<evidence type="ECO:0000313" key="9">
    <source>
        <dbReference type="Proteomes" id="UP000638263"/>
    </source>
</evidence>
<name>A0A917RZZ6_9NOCA</name>
<dbReference type="InterPro" id="IPR032808">
    <property type="entry name" value="DoxX"/>
</dbReference>
<gene>
    <name evidence="8" type="ORF">GCM10011588_71130</name>
</gene>
<accession>A0A917RZZ6</accession>
<evidence type="ECO:0000256" key="7">
    <source>
        <dbReference type="SAM" id="Phobius"/>
    </source>
</evidence>
<organism evidence="8 9">
    <name type="scientific">Nocardia jinanensis</name>
    <dbReference type="NCBI Taxonomy" id="382504"/>
    <lineage>
        <taxon>Bacteria</taxon>
        <taxon>Bacillati</taxon>
        <taxon>Actinomycetota</taxon>
        <taxon>Actinomycetes</taxon>
        <taxon>Mycobacteriales</taxon>
        <taxon>Nocardiaceae</taxon>
        <taxon>Nocardia</taxon>
    </lineage>
</organism>
<dbReference type="PANTHER" id="PTHR33452:SF1">
    <property type="entry name" value="INNER MEMBRANE PROTEIN YPHA-RELATED"/>
    <property type="match status" value="1"/>
</dbReference>
<sequence length="181" mass="18343">MTVDSTSVRTAVPASTDRNLSSDIGLLILRVVFGLLLAAHGSQKLFGWFDGPGLRANNAAFEEMGFNPGSFFGTLAGLCESVGGLLLALGALSPLGAAIVLGTTIVIINTSFSGGLLTGGEGYETGLLYATAAAALAFTGPGRFSVDGNRPWARGGVVWGVIAVVVAVVAAVLTLIFKSVL</sequence>
<comment type="caution">
    <text evidence="8">The sequence shown here is derived from an EMBL/GenBank/DDBJ whole genome shotgun (WGS) entry which is preliminary data.</text>
</comment>
<evidence type="ECO:0000256" key="5">
    <source>
        <dbReference type="ARBA" id="ARBA00022989"/>
    </source>
</evidence>
<feature type="transmembrane region" description="Helical" evidence="7">
    <location>
        <begin position="126"/>
        <end position="144"/>
    </location>
</feature>
<dbReference type="AlphaFoldDB" id="A0A917RZZ6"/>
<evidence type="ECO:0000256" key="3">
    <source>
        <dbReference type="ARBA" id="ARBA00022475"/>
    </source>
</evidence>
<dbReference type="InterPro" id="IPR051907">
    <property type="entry name" value="DoxX-like_oxidoreductase"/>
</dbReference>
<dbReference type="Pfam" id="PF07681">
    <property type="entry name" value="DoxX"/>
    <property type="match status" value="1"/>
</dbReference>
<comment type="subcellular location">
    <subcellularLocation>
        <location evidence="1">Cell membrane</location>
        <topology evidence="1">Multi-pass membrane protein</topology>
    </subcellularLocation>
</comment>
<keyword evidence="5 7" id="KW-1133">Transmembrane helix</keyword>
<feature type="transmembrane region" description="Helical" evidence="7">
    <location>
        <begin position="71"/>
        <end position="92"/>
    </location>
</feature>
<keyword evidence="9" id="KW-1185">Reference proteome</keyword>
<proteinExistence type="inferred from homology"/>
<reference evidence="8" key="1">
    <citation type="journal article" date="2014" name="Int. J. Syst. Evol. Microbiol.">
        <title>Complete genome sequence of Corynebacterium casei LMG S-19264T (=DSM 44701T), isolated from a smear-ripened cheese.</title>
        <authorList>
            <consortium name="US DOE Joint Genome Institute (JGI-PGF)"/>
            <person name="Walter F."/>
            <person name="Albersmeier A."/>
            <person name="Kalinowski J."/>
            <person name="Ruckert C."/>
        </authorList>
    </citation>
    <scope>NUCLEOTIDE SEQUENCE</scope>
    <source>
        <strain evidence="8">CGMCC 4.3508</strain>
    </source>
</reference>
<feature type="transmembrane region" description="Helical" evidence="7">
    <location>
        <begin position="20"/>
        <end position="39"/>
    </location>
</feature>
<evidence type="ECO:0000256" key="1">
    <source>
        <dbReference type="ARBA" id="ARBA00004651"/>
    </source>
</evidence>
<keyword evidence="3" id="KW-1003">Cell membrane</keyword>
<dbReference type="PANTHER" id="PTHR33452">
    <property type="entry name" value="OXIDOREDUCTASE CATD-RELATED"/>
    <property type="match status" value="1"/>
</dbReference>
<evidence type="ECO:0000256" key="6">
    <source>
        <dbReference type="ARBA" id="ARBA00023136"/>
    </source>
</evidence>
<dbReference type="GO" id="GO:0005886">
    <property type="term" value="C:plasma membrane"/>
    <property type="evidence" value="ECO:0007669"/>
    <property type="project" value="UniProtKB-SubCell"/>
</dbReference>
<evidence type="ECO:0000256" key="2">
    <source>
        <dbReference type="ARBA" id="ARBA00006679"/>
    </source>
</evidence>
<keyword evidence="6 7" id="KW-0472">Membrane</keyword>
<dbReference type="Proteomes" id="UP000638263">
    <property type="component" value="Unassembled WGS sequence"/>
</dbReference>
<evidence type="ECO:0000313" key="8">
    <source>
        <dbReference type="EMBL" id="GGL46129.1"/>
    </source>
</evidence>
<reference evidence="8" key="2">
    <citation type="submission" date="2020-09" db="EMBL/GenBank/DDBJ databases">
        <authorList>
            <person name="Sun Q."/>
            <person name="Zhou Y."/>
        </authorList>
    </citation>
    <scope>NUCLEOTIDE SEQUENCE</scope>
    <source>
        <strain evidence="8">CGMCC 4.3508</strain>
    </source>
</reference>
<comment type="similarity">
    <text evidence="2">Belongs to the DoxX family.</text>
</comment>